<gene>
    <name evidence="1" type="ORF">Vqi01_57370</name>
</gene>
<accession>A0ABQ4JJP8</accession>
<sequence length="113" mass="11854">MLGGGGSSSNGGDLTAHDFERARDGLTPYEVALHGGAGVARGDRLLPWGTPWVQSTAVLVGHGIAELQVNGRCLPIPYHGHLIVVWGSRRPPTLTARDGAGRRVATATVSHER</sequence>
<organism evidence="1 2">
    <name type="scientific">Micromonospora qiuiae</name>
    <dbReference type="NCBI Taxonomy" id="502268"/>
    <lineage>
        <taxon>Bacteria</taxon>
        <taxon>Bacillati</taxon>
        <taxon>Actinomycetota</taxon>
        <taxon>Actinomycetes</taxon>
        <taxon>Micromonosporales</taxon>
        <taxon>Micromonosporaceae</taxon>
        <taxon>Micromonospora</taxon>
    </lineage>
</organism>
<evidence type="ECO:0000313" key="2">
    <source>
        <dbReference type="Proteomes" id="UP000653076"/>
    </source>
</evidence>
<keyword evidence="2" id="KW-1185">Reference proteome</keyword>
<dbReference type="Proteomes" id="UP000653076">
    <property type="component" value="Unassembled WGS sequence"/>
</dbReference>
<proteinExistence type="predicted"/>
<reference evidence="1 2" key="1">
    <citation type="submission" date="2021-01" db="EMBL/GenBank/DDBJ databases">
        <title>Whole genome shotgun sequence of Verrucosispora qiuiae NBRC 106684.</title>
        <authorList>
            <person name="Komaki H."/>
            <person name="Tamura T."/>
        </authorList>
    </citation>
    <scope>NUCLEOTIDE SEQUENCE [LARGE SCALE GENOMIC DNA]</scope>
    <source>
        <strain evidence="1 2">NBRC 106684</strain>
    </source>
</reference>
<dbReference type="EMBL" id="BOPC01000120">
    <property type="protein sequence ID" value="GIJ30575.1"/>
    <property type="molecule type" value="Genomic_DNA"/>
</dbReference>
<evidence type="ECO:0000313" key="1">
    <source>
        <dbReference type="EMBL" id="GIJ30575.1"/>
    </source>
</evidence>
<name>A0ABQ4JJP8_9ACTN</name>
<comment type="caution">
    <text evidence="1">The sequence shown here is derived from an EMBL/GenBank/DDBJ whole genome shotgun (WGS) entry which is preliminary data.</text>
</comment>
<protein>
    <submittedName>
        <fullName evidence="1">Uncharacterized protein</fullName>
    </submittedName>
</protein>